<evidence type="ECO:0000313" key="2">
    <source>
        <dbReference type="EMBL" id="PWJ43916.1"/>
    </source>
</evidence>
<dbReference type="EMBL" id="QGDO01000001">
    <property type="protein sequence ID" value="PWJ43916.1"/>
    <property type="molecule type" value="Genomic_DNA"/>
</dbReference>
<sequence>MKKLISFLALAFLSLSVFATETDGDGDKSNSQNKKGAQQVNMSGMELGLRLTDGWNAGIDFVYNLGGANRIHAGMTFGSGGVGLEGFYDWNFVVDQKIKFYVGPGVGLGLHDDFTLGIGGEGGVEYQFNAPITVGFDWRPMLNFFGNNGEGGSNTNFNAGNFGVNVRYRF</sequence>
<dbReference type="OrthoDB" id="978645at2"/>
<dbReference type="InterPro" id="IPR011250">
    <property type="entry name" value="OMP/PagP_B-barrel"/>
</dbReference>
<evidence type="ECO:0000256" key="1">
    <source>
        <dbReference type="SAM" id="SignalP"/>
    </source>
</evidence>
<keyword evidence="1" id="KW-0732">Signal</keyword>
<name>A0A315ZE74_SEDFL</name>
<keyword evidence="3" id="KW-1185">Reference proteome</keyword>
<feature type="signal peptide" evidence="1">
    <location>
        <begin position="1"/>
        <end position="19"/>
    </location>
</feature>
<reference evidence="2 3" key="1">
    <citation type="submission" date="2018-03" db="EMBL/GenBank/DDBJ databases">
        <title>Genomic Encyclopedia of Archaeal and Bacterial Type Strains, Phase II (KMG-II): from individual species to whole genera.</title>
        <authorList>
            <person name="Goeker M."/>
        </authorList>
    </citation>
    <scope>NUCLEOTIDE SEQUENCE [LARGE SCALE GENOMIC DNA]</scope>
    <source>
        <strain evidence="2 3">DSM 28229</strain>
    </source>
</reference>
<dbReference type="RefSeq" id="WP_109615443.1">
    <property type="nucleotide sequence ID" value="NZ_QGDO01000001.1"/>
</dbReference>
<dbReference type="AlphaFoldDB" id="A0A315ZE74"/>
<feature type="chain" id="PRO_5016414598" evidence="1">
    <location>
        <begin position="20"/>
        <end position="170"/>
    </location>
</feature>
<proteinExistence type="predicted"/>
<dbReference type="SUPFAM" id="SSF56925">
    <property type="entry name" value="OMPA-like"/>
    <property type="match status" value="1"/>
</dbReference>
<comment type="caution">
    <text evidence="2">The sequence shown here is derived from an EMBL/GenBank/DDBJ whole genome shotgun (WGS) entry which is preliminary data.</text>
</comment>
<protein>
    <submittedName>
        <fullName evidence="2">Putative outer membrane protein</fullName>
    </submittedName>
</protein>
<gene>
    <name evidence="2" type="ORF">BC781_101266</name>
</gene>
<evidence type="ECO:0000313" key="3">
    <source>
        <dbReference type="Proteomes" id="UP000245535"/>
    </source>
</evidence>
<organism evidence="2 3">
    <name type="scientific">Sediminitomix flava</name>
    <dbReference type="NCBI Taxonomy" id="379075"/>
    <lineage>
        <taxon>Bacteria</taxon>
        <taxon>Pseudomonadati</taxon>
        <taxon>Bacteroidota</taxon>
        <taxon>Cytophagia</taxon>
        <taxon>Cytophagales</taxon>
        <taxon>Flammeovirgaceae</taxon>
        <taxon>Sediminitomix</taxon>
    </lineage>
</organism>
<dbReference type="Proteomes" id="UP000245535">
    <property type="component" value="Unassembled WGS sequence"/>
</dbReference>
<accession>A0A315ZE74</accession>